<feature type="transmembrane region" description="Helical" evidence="1">
    <location>
        <begin position="57"/>
        <end position="79"/>
    </location>
</feature>
<gene>
    <name evidence="2" type="ORF">FRUB_10254</name>
</gene>
<protein>
    <submittedName>
        <fullName evidence="2">Uncharacterized protein</fullName>
    </submittedName>
</protein>
<keyword evidence="1" id="KW-1133">Transmembrane helix</keyword>
<organism evidence="2 3">
    <name type="scientific">Fimbriiglobus ruber</name>
    <dbReference type="NCBI Taxonomy" id="1908690"/>
    <lineage>
        <taxon>Bacteria</taxon>
        <taxon>Pseudomonadati</taxon>
        <taxon>Planctomycetota</taxon>
        <taxon>Planctomycetia</taxon>
        <taxon>Gemmatales</taxon>
        <taxon>Gemmataceae</taxon>
        <taxon>Fimbriiglobus</taxon>
    </lineage>
</organism>
<dbReference type="RefSeq" id="WP_088260584.1">
    <property type="nucleotide sequence ID" value="NZ_NIDE01000020.1"/>
</dbReference>
<name>A0A225D020_9BACT</name>
<keyword evidence="3" id="KW-1185">Reference proteome</keyword>
<dbReference type="Proteomes" id="UP000214646">
    <property type="component" value="Unassembled WGS sequence"/>
</dbReference>
<accession>A0A225D020</accession>
<sequence length="157" mass="16482">MIARLPGPAEAAYHATAIKTVEQTVPTLNDFLGKMVTLNAALLGGGFLVAKGDVLPIWWGILVMISLLISLSVALWGLMPERSNVNLDARGGLEAYREFDNKLIAKKDCAIQGSAAAIIAAFAIGVVGLAVKAWPSETTATQTTAERVKADGHPTGK</sequence>
<feature type="transmembrane region" description="Helical" evidence="1">
    <location>
        <begin position="31"/>
        <end position="50"/>
    </location>
</feature>
<evidence type="ECO:0000313" key="3">
    <source>
        <dbReference type="Proteomes" id="UP000214646"/>
    </source>
</evidence>
<dbReference type="EMBL" id="NIDE01000020">
    <property type="protein sequence ID" value="OWK34283.1"/>
    <property type="molecule type" value="Genomic_DNA"/>
</dbReference>
<feature type="transmembrane region" description="Helical" evidence="1">
    <location>
        <begin position="110"/>
        <end position="131"/>
    </location>
</feature>
<proteinExistence type="predicted"/>
<reference evidence="3" key="1">
    <citation type="submission" date="2017-06" db="EMBL/GenBank/DDBJ databases">
        <title>Genome analysis of Fimbriiglobus ruber SP5, the first member of the order Planctomycetales with confirmed chitinolytic capability.</title>
        <authorList>
            <person name="Ravin N.V."/>
            <person name="Rakitin A.L."/>
            <person name="Ivanova A.A."/>
            <person name="Beletsky A.V."/>
            <person name="Kulichevskaya I.S."/>
            <person name="Mardanov A.V."/>
            <person name="Dedysh S.N."/>
        </authorList>
    </citation>
    <scope>NUCLEOTIDE SEQUENCE [LARGE SCALE GENOMIC DNA]</scope>
    <source>
        <strain evidence="3">SP5</strain>
    </source>
</reference>
<keyword evidence="1" id="KW-0472">Membrane</keyword>
<comment type="caution">
    <text evidence="2">The sequence shown here is derived from an EMBL/GenBank/DDBJ whole genome shotgun (WGS) entry which is preliminary data.</text>
</comment>
<evidence type="ECO:0000256" key="1">
    <source>
        <dbReference type="SAM" id="Phobius"/>
    </source>
</evidence>
<dbReference type="AlphaFoldDB" id="A0A225D020"/>
<evidence type="ECO:0000313" key="2">
    <source>
        <dbReference type="EMBL" id="OWK34283.1"/>
    </source>
</evidence>
<keyword evidence="1" id="KW-0812">Transmembrane</keyword>